<dbReference type="Proteomes" id="UP000371041">
    <property type="component" value="Chromosome"/>
</dbReference>
<dbReference type="SUPFAM" id="SSF46785">
    <property type="entry name" value="Winged helix' DNA-binding domain"/>
    <property type="match status" value="1"/>
</dbReference>
<dbReference type="PANTHER" id="PTHR33221">
    <property type="entry name" value="WINGED HELIX-TURN-HELIX TRANSCRIPTIONAL REGULATOR, RRF2 FAMILY"/>
    <property type="match status" value="1"/>
</dbReference>
<accession>A0A5Q3QLC6</accession>
<dbReference type="PANTHER" id="PTHR33221:SF5">
    <property type="entry name" value="HTH-TYPE TRANSCRIPTIONAL REGULATOR ISCR"/>
    <property type="match status" value="1"/>
</dbReference>
<dbReference type="KEGG" id="sace:GIY23_11375"/>
<dbReference type="GO" id="GO:0005829">
    <property type="term" value="C:cytosol"/>
    <property type="evidence" value="ECO:0007669"/>
    <property type="project" value="TreeGrafter"/>
</dbReference>
<evidence type="ECO:0000256" key="1">
    <source>
        <dbReference type="ARBA" id="ARBA00023125"/>
    </source>
</evidence>
<evidence type="ECO:0000313" key="3">
    <source>
        <dbReference type="EMBL" id="QGK72219.1"/>
    </source>
</evidence>
<dbReference type="GO" id="GO:0003677">
    <property type="term" value="F:DNA binding"/>
    <property type="evidence" value="ECO:0007669"/>
    <property type="project" value="UniProtKB-KW"/>
</dbReference>
<dbReference type="Gene3D" id="1.10.10.10">
    <property type="entry name" value="Winged helix-like DNA-binding domain superfamily/Winged helix DNA-binding domain"/>
    <property type="match status" value="1"/>
</dbReference>
<dbReference type="InterPro" id="IPR036388">
    <property type="entry name" value="WH-like_DNA-bd_sf"/>
</dbReference>
<organism evidence="3 4">
    <name type="scientific">Allosaccharopolyspora coralli</name>
    <dbReference type="NCBI Taxonomy" id="2665642"/>
    <lineage>
        <taxon>Bacteria</taxon>
        <taxon>Bacillati</taxon>
        <taxon>Actinomycetota</taxon>
        <taxon>Actinomycetes</taxon>
        <taxon>Pseudonocardiales</taxon>
        <taxon>Pseudonocardiaceae</taxon>
        <taxon>Allosaccharopolyspora</taxon>
    </lineage>
</organism>
<protein>
    <submittedName>
        <fullName evidence="3">Rrf2 family transcriptional regulator</fullName>
    </submittedName>
</protein>
<evidence type="ECO:0000313" key="4">
    <source>
        <dbReference type="Proteomes" id="UP000371041"/>
    </source>
</evidence>
<gene>
    <name evidence="3" type="ORF">GIY23_11375</name>
</gene>
<name>A0A5Q3QLC6_9PSEU</name>
<evidence type="ECO:0000256" key="2">
    <source>
        <dbReference type="SAM" id="MobiDB-lite"/>
    </source>
</evidence>
<dbReference type="Pfam" id="PF02082">
    <property type="entry name" value="Rrf2"/>
    <property type="match status" value="1"/>
</dbReference>
<feature type="compositionally biased region" description="Basic and acidic residues" evidence="2">
    <location>
        <begin position="140"/>
        <end position="150"/>
    </location>
</feature>
<dbReference type="PROSITE" id="PS51197">
    <property type="entry name" value="HTH_RRF2_2"/>
    <property type="match status" value="1"/>
</dbReference>
<keyword evidence="1" id="KW-0238">DNA-binding</keyword>
<keyword evidence="4" id="KW-1185">Reference proteome</keyword>
<feature type="region of interest" description="Disordered" evidence="2">
    <location>
        <begin position="131"/>
        <end position="150"/>
    </location>
</feature>
<proteinExistence type="predicted"/>
<dbReference type="InterPro" id="IPR000944">
    <property type="entry name" value="Tscrpt_reg_Rrf2"/>
</dbReference>
<dbReference type="NCBIfam" id="TIGR00738">
    <property type="entry name" value="rrf2_super"/>
    <property type="match status" value="1"/>
</dbReference>
<dbReference type="AlphaFoldDB" id="A0A5Q3QLC6"/>
<reference evidence="4" key="1">
    <citation type="submission" date="2019-11" db="EMBL/GenBank/DDBJ databases">
        <title>The complete genome sequence of Saccharopolyspora sp. E2A.</title>
        <authorList>
            <person name="Zhang G."/>
        </authorList>
    </citation>
    <scope>NUCLEOTIDE SEQUENCE [LARGE SCALE GENOMIC DNA]</scope>
    <source>
        <strain evidence="4">E2A</strain>
    </source>
</reference>
<sequence>MRISTRTDYGVRALIELARANRLLSAEQIATAQHISQPFLLTLLAELRRAGLVTSQRGKNGGWSLARPAQAITIADVIRAVDGPLINVHGSRPEDIDYGSAGHGLQLVWIALRSSLREVLEHVTITDVADGTLPPSIHSRTQDDEVWHSR</sequence>
<dbReference type="EMBL" id="CP045929">
    <property type="protein sequence ID" value="QGK72219.1"/>
    <property type="molecule type" value="Genomic_DNA"/>
</dbReference>
<dbReference type="InterPro" id="IPR036390">
    <property type="entry name" value="WH_DNA-bd_sf"/>
</dbReference>
<dbReference type="GO" id="GO:0003700">
    <property type="term" value="F:DNA-binding transcription factor activity"/>
    <property type="evidence" value="ECO:0007669"/>
    <property type="project" value="TreeGrafter"/>
</dbReference>